<name>A0ACC3CZZ1_9PEZI</name>
<accession>A0ACC3CZZ1</accession>
<proteinExistence type="predicted"/>
<sequence length="281" mass="31323">MQPPSPRTEHRSDYGGWRRPRTPERLNRTSEATSHPRAGQPSGGQGSPEYARAQPHMFHNANPFSASSPPNPREADATRQPGNVIPQRPNSQPIGSVAPGDGPNQRYDPVGYRRPMFGYSAAEQRKEMEERERQERAMHEHRPPVGHADRERAATAQPLSHSAFSPPSEQRPVPRHPGQPGPAGPPGVYGPYGREPPKEVLREGHYPQRPDFLGMFRTGRDQPPENRPLEPNSKAATESPFQRPNVIDSAALGPNEYRPMFGPPEQHQRPFDPFQSAPRGD</sequence>
<protein>
    <submittedName>
        <fullName evidence="1">Uncharacterized protein</fullName>
    </submittedName>
</protein>
<comment type="caution">
    <text evidence="1">The sequence shown here is derived from an EMBL/GenBank/DDBJ whole genome shotgun (WGS) entry which is preliminary data.</text>
</comment>
<keyword evidence="2" id="KW-1185">Reference proteome</keyword>
<dbReference type="EMBL" id="JAWDJW010009178">
    <property type="protein sequence ID" value="KAK3059696.1"/>
    <property type="molecule type" value="Genomic_DNA"/>
</dbReference>
<feature type="non-terminal residue" evidence="1">
    <location>
        <position position="281"/>
    </location>
</feature>
<evidence type="ECO:0000313" key="1">
    <source>
        <dbReference type="EMBL" id="KAK3059696.1"/>
    </source>
</evidence>
<gene>
    <name evidence="1" type="ORF">LTS18_010242</name>
</gene>
<reference evidence="1" key="1">
    <citation type="submission" date="2024-09" db="EMBL/GenBank/DDBJ databases">
        <title>Black Yeasts Isolated from many extreme environments.</title>
        <authorList>
            <person name="Coleine C."/>
            <person name="Stajich J.E."/>
            <person name="Selbmann L."/>
        </authorList>
    </citation>
    <scope>NUCLEOTIDE SEQUENCE</scope>
    <source>
        <strain evidence="1">CCFEE 5737</strain>
    </source>
</reference>
<dbReference type="Proteomes" id="UP001186974">
    <property type="component" value="Unassembled WGS sequence"/>
</dbReference>
<evidence type="ECO:0000313" key="2">
    <source>
        <dbReference type="Proteomes" id="UP001186974"/>
    </source>
</evidence>
<organism evidence="1 2">
    <name type="scientific">Coniosporium uncinatum</name>
    <dbReference type="NCBI Taxonomy" id="93489"/>
    <lineage>
        <taxon>Eukaryota</taxon>
        <taxon>Fungi</taxon>
        <taxon>Dikarya</taxon>
        <taxon>Ascomycota</taxon>
        <taxon>Pezizomycotina</taxon>
        <taxon>Dothideomycetes</taxon>
        <taxon>Dothideomycetes incertae sedis</taxon>
        <taxon>Coniosporium</taxon>
    </lineage>
</organism>